<dbReference type="EMBL" id="NQIK02000007">
    <property type="protein sequence ID" value="KAF7567982.1"/>
    <property type="molecule type" value="Genomic_DNA"/>
</dbReference>
<protein>
    <submittedName>
        <fullName evidence="1">Uncharacterized protein</fullName>
    </submittedName>
</protein>
<organism evidence="1 2">
    <name type="scientific">Pyrenophora tritici-repentis</name>
    <dbReference type="NCBI Taxonomy" id="45151"/>
    <lineage>
        <taxon>Eukaryota</taxon>
        <taxon>Fungi</taxon>
        <taxon>Dikarya</taxon>
        <taxon>Ascomycota</taxon>
        <taxon>Pezizomycotina</taxon>
        <taxon>Dothideomycetes</taxon>
        <taxon>Pleosporomycetidae</taxon>
        <taxon>Pleosporales</taxon>
        <taxon>Pleosporineae</taxon>
        <taxon>Pleosporaceae</taxon>
        <taxon>Pyrenophora</taxon>
    </lineage>
</organism>
<name>A0A5M9L2S6_9PLEO</name>
<reference evidence="1 2" key="1">
    <citation type="journal article" date="2018" name="BMC Genomics">
        <title>Comparative genomics of the wheat fungal pathogen Pyrenophora tritici-repentis reveals chromosomal variations and genome plasticity.</title>
        <authorList>
            <person name="Moolhuijzen P."/>
            <person name="See P.T."/>
            <person name="Hane J.K."/>
            <person name="Shi G."/>
            <person name="Liu Z."/>
            <person name="Oliver R.P."/>
            <person name="Moffat C.S."/>
        </authorList>
    </citation>
    <scope>NUCLEOTIDE SEQUENCE [LARGE SCALE GENOMIC DNA]</scope>
    <source>
        <strain evidence="1">M4</strain>
    </source>
</reference>
<gene>
    <name evidence="1" type="ORF">PtrM4_125950</name>
</gene>
<dbReference type="GeneID" id="6347670"/>
<dbReference type="Proteomes" id="UP000245464">
    <property type="component" value="Chromosome 7"/>
</dbReference>
<sequence>MRFSLCVPALLLALGNVVVAATNEACVCKNGNGVSQYEATRNTCRGFSAVFQTSINFEGGHFQCFGLSRSDQEEFKQKCGMPSKCGPRGMAGPGR</sequence>
<evidence type="ECO:0000313" key="1">
    <source>
        <dbReference type="EMBL" id="KAF7567982.1"/>
    </source>
</evidence>
<dbReference type="KEGG" id="ptrr:6347670"/>
<dbReference type="AlphaFoldDB" id="A0A5M9L2S6"/>
<proteinExistence type="predicted"/>
<comment type="caution">
    <text evidence="1">The sequence shown here is derived from an EMBL/GenBank/DDBJ whole genome shotgun (WGS) entry which is preliminary data.</text>
</comment>
<accession>A0A5M9L2S6</accession>
<dbReference type="RefSeq" id="XP_001939712.1">
    <property type="nucleotide sequence ID" value="XM_001939677.2"/>
</dbReference>
<evidence type="ECO:0000313" key="2">
    <source>
        <dbReference type="Proteomes" id="UP000245464"/>
    </source>
</evidence>